<dbReference type="Gene3D" id="1.10.30.10">
    <property type="entry name" value="High mobility group box domain"/>
    <property type="match status" value="1"/>
</dbReference>
<keyword evidence="2 3" id="KW-0539">Nucleus</keyword>
<proteinExistence type="predicted"/>
<dbReference type="STRING" id="644352.J3PJS3"/>
<evidence type="ECO:0000256" key="5">
    <source>
        <dbReference type="SAM" id="MobiDB-lite"/>
    </source>
</evidence>
<dbReference type="SUPFAM" id="SSF47095">
    <property type="entry name" value="HMG-box"/>
    <property type="match status" value="1"/>
</dbReference>
<dbReference type="EMBL" id="GL385442">
    <property type="protein sequence ID" value="EJT68668.1"/>
    <property type="molecule type" value="Genomic_DNA"/>
</dbReference>
<feature type="compositionally biased region" description="Polar residues" evidence="5">
    <location>
        <begin position="138"/>
        <end position="149"/>
    </location>
</feature>
<reference evidence="7" key="2">
    <citation type="submission" date="2010-07" db="EMBL/GenBank/DDBJ databases">
        <authorList>
            <consortium name="The Broad Institute Genome Sequencing Platform"/>
            <consortium name="Broad Institute Genome Sequencing Center for Infectious Disease"/>
            <person name="Ma L.-J."/>
            <person name="Dead R."/>
            <person name="Young S."/>
            <person name="Zeng Q."/>
            <person name="Koehrsen M."/>
            <person name="Alvarado L."/>
            <person name="Berlin A."/>
            <person name="Chapman S.B."/>
            <person name="Chen Z."/>
            <person name="Freedman E."/>
            <person name="Gellesch M."/>
            <person name="Goldberg J."/>
            <person name="Griggs A."/>
            <person name="Gujja S."/>
            <person name="Heilman E.R."/>
            <person name="Heiman D."/>
            <person name="Hepburn T."/>
            <person name="Howarth C."/>
            <person name="Jen D."/>
            <person name="Larson L."/>
            <person name="Mehta T."/>
            <person name="Neiman D."/>
            <person name="Pearson M."/>
            <person name="Roberts A."/>
            <person name="Saif S."/>
            <person name="Shea T."/>
            <person name="Shenoy N."/>
            <person name="Sisk P."/>
            <person name="Stolte C."/>
            <person name="Sykes S."/>
            <person name="Walk T."/>
            <person name="White J."/>
            <person name="Yandava C."/>
            <person name="Haas B."/>
            <person name="Nusbaum C."/>
            <person name="Birren B."/>
        </authorList>
    </citation>
    <scope>NUCLEOTIDE SEQUENCE</scope>
    <source>
        <strain evidence="7">R3-111a-1</strain>
    </source>
</reference>
<protein>
    <recommendedName>
        <fullName evidence="6">HMG box domain-containing protein</fullName>
    </recommendedName>
</protein>
<dbReference type="SMART" id="SM00398">
    <property type="entry name" value="HMG"/>
    <property type="match status" value="1"/>
</dbReference>
<evidence type="ECO:0000313" key="9">
    <source>
        <dbReference type="Proteomes" id="UP000006039"/>
    </source>
</evidence>
<dbReference type="RefSeq" id="XP_009229945.1">
    <property type="nucleotide sequence ID" value="XM_009231681.1"/>
</dbReference>
<dbReference type="VEuPathDB" id="FungiDB:GGTG_13762"/>
<reference evidence="8" key="4">
    <citation type="journal article" date="2015" name="G3 (Bethesda)">
        <title>Genome sequences of three phytopathogenic species of the Magnaporthaceae family of fungi.</title>
        <authorList>
            <person name="Okagaki L.H."/>
            <person name="Nunes C.C."/>
            <person name="Sailsbery J."/>
            <person name="Clay B."/>
            <person name="Brown D."/>
            <person name="John T."/>
            <person name="Oh Y."/>
            <person name="Young N."/>
            <person name="Fitzgerald M."/>
            <person name="Haas B.J."/>
            <person name="Zeng Q."/>
            <person name="Young S."/>
            <person name="Adiconis X."/>
            <person name="Fan L."/>
            <person name="Levin J.Z."/>
            <person name="Mitchell T.K."/>
            <person name="Okubara P.A."/>
            <person name="Farman M.L."/>
            <person name="Kohn L.M."/>
            <person name="Birren B."/>
            <person name="Ma L.-J."/>
            <person name="Dean R.A."/>
        </authorList>
    </citation>
    <scope>NUCLEOTIDE SEQUENCE</scope>
    <source>
        <strain evidence="8">R3-111a-1</strain>
    </source>
</reference>
<evidence type="ECO:0000256" key="4">
    <source>
        <dbReference type="SAM" id="Coils"/>
    </source>
</evidence>
<dbReference type="HOGENOM" id="CLU_046160_1_0_1"/>
<dbReference type="GeneID" id="20354220"/>
<dbReference type="Pfam" id="PF24245">
    <property type="entry name" value="INO80F"/>
    <property type="match status" value="1"/>
</dbReference>
<gene>
    <name evidence="8" type="primary">20354220</name>
    <name evidence="7" type="ORF">GGTG_13762</name>
</gene>
<feature type="domain" description="HMG box" evidence="6">
    <location>
        <begin position="159"/>
        <end position="267"/>
    </location>
</feature>
<evidence type="ECO:0000256" key="1">
    <source>
        <dbReference type="ARBA" id="ARBA00004123"/>
    </source>
</evidence>
<evidence type="ECO:0000256" key="2">
    <source>
        <dbReference type="ARBA" id="ARBA00023242"/>
    </source>
</evidence>
<dbReference type="eggNOG" id="ENOG502S949">
    <property type="taxonomic scope" value="Eukaryota"/>
</dbReference>
<comment type="subcellular location">
    <subcellularLocation>
        <location evidence="1">Nucleus</location>
    </subcellularLocation>
</comment>
<feature type="compositionally biased region" description="Basic and acidic residues" evidence="5">
    <location>
        <begin position="211"/>
        <end position="223"/>
    </location>
</feature>
<evidence type="ECO:0000313" key="7">
    <source>
        <dbReference type="EMBL" id="EJT68668.1"/>
    </source>
</evidence>
<evidence type="ECO:0000259" key="6">
    <source>
        <dbReference type="PROSITE" id="PS50118"/>
    </source>
</evidence>
<reference evidence="7" key="3">
    <citation type="submission" date="2010-09" db="EMBL/GenBank/DDBJ databases">
        <title>Annotation of Gaeumannomyces graminis var. tritici R3-111a-1.</title>
        <authorList>
            <consortium name="The Broad Institute Genome Sequencing Platform"/>
            <person name="Ma L.-J."/>
            <person name="Dead R."/>
            <person name="Young S.K."/>
            <person name="Zeng Q."/>
            <person name="Gargeya S."/>
            <person name="Fitzgerald M."/>
            <person name="Haas B."/>
            <person name="Abouelleil A."/>
            <person name="Alvarado L."/>
            <person name="Arachchi H.M."/>
            <person name="Berlin A."/>
            <person name="Brown A."/>
            <person name="Chapman S.B."/>
            <person name="Chen Z."/>
            <person name="Dunbar C."/>
            <person name="Freedman E."/>
            <person name="Gearin G."/>
            <person name="Gellesch M."/>
            <person name="Goldberg J."/>
            <person name="Griggs A."/>
            <person name="Gujja S."/>
            <person name="Heiman D."/>
            <person name="Howarth C."/>
            <person name="Larson L."/>
            <person name="Lui A."/>
            <person name="MacDonald P.J.P."/>
            <person name="Mehta T."/>
            <person name="Montmayeur A."/>
            <person name="Murphy C."/>
            <person name="Neiman D."/>
            <person name="Pearson M."/>
            <person name="Priest M."/>
            <person name="Roberts A."/>
            <person name="Saif S."/>
            <person name="Shea T."/>
            <person name="Shenoy N."/>
            <person name="Sisk P."/>
            <person name="Stolte C."/>
            <person name="Sykes S."/>
            <person name="Yandava C."/>
            <person name="Wortman J."/>
            <person name="Nusbaum C."/>
            <person name="Birren B."/>
        </authorList>
    </citation>
    <scope>NUCLEOTIDE SEQUENCE</scope>
    <source>
        <strain evidence="7">R3-111a-1</strain>
    </source>
</reference>
<dbReference type="InterPro" id="IPR009071">
    <property type="entry name" value="HMG_box_dom"/>
</dbReference>
<organism evidence="7">
    <name type="scientific">Gaeumannomyces tritici (strain R3-111a-1)</name>
    <name type="common">Wheat and barley take-all root rot fungus</name>
    <name type="synonym">Gaeumannomyces graminis var. tritici</name>
    <dbReference type="NCBI Taxonomy" id="644352"/>
    <lineage>
        <taxon>Eukaryota</taxon>
        <taxon>Fungi</taxon>
        <taxon>Dikarya</taxon>
        <taxon>Ascomycota</taxon>
        <taxon>Pezizomycotina</taxon>
        <taxon>Sordariomycetes</taxon>
        <taxon>Sordariomycetidae</taxon>
        <taxon>Magnaporthales</taxon>
        <taxon>Magnaporthaceae</taxon>
        <taxon>Gaeumannomyces</taxon>
    </lineage>
</organism>
<name>J3PJS3_GAET3</name>
<feature type="region of interest" description="Disordered" evidence="5">
    <location>
        <begin position="68"/>
        <end position="337"/>
    </location>
</feature>
<dbReference type="EnsemblFungi" id="EJT68668">
    <property type="protein sequence ID" value="EJT68668"/>
    <property type="gene ID" value="GGTG_13762"/>
</dbReference>
<dbReference type="Pfam" id="PF00505">
    <property type="entry name" value="HMG_box"/>
    <property type="match status" value="1"/>
</dbReference>
<keyword evidence="4" id="KW-0175">Coiled coil</keyword>
<dbReference type="Proteomes" id="UP000006039">
    <property type="component" value="Unassembled WGS sequence"/>
</dbReference>
<feature type="compositionally biased region" description="Basic and acidic residues" evidence="5">
    <location>
        <begin position="169"/>
        <end position="203"/>
    </location>
</feature>
<dbReference type="AlphaFoldDB" id="J3PJS3"/>
<evidence type="ECO:0000256" key="3">
    <source>
        <dbReference type="PROSITE-ProRule" id="PRU00267"/>
    </source>
</evidence>
<dbReference type="InterPro" id="IPR036910">
    <property type="entry name" value="HMG_box_dom_sf"/>
</dbReference>
<feature type="DNA-binding region" description="HMG box" evidence="3">
    <location>
        <begin position="159"/>
        <end position="267"/>
    </location>
</feature>
<accession>J3PJS3</accession>
<dbReference type="OrthoDB" id="10070927at2759"/>
<dbReference type="GO" id="GO:0003677">
    <property type="term" value="F:DNA binding"/>
    <property type="evidence" value="ECO:0007669"/>
    <property type="project" value="UniProtKB-UniRule"/>
</dbReference>
<dbReference type="GO" id="GO:0005634">
    <property type="term" value="C:nucleus"/>
    <property type="evidence" value="ECO:0007669"/>
    <property type="project" value="UniProtKB-SubCell"/>
</dbReference>
<reference evidence="8" key="5">
    <citation type="submission" date="2018-04" db="UniProtKB">
        <authorList>
            <consortium name="EnsemblFungi"/>
        </authorList>
    </citation>
    <scope>IDENTIFICATION</scope>
    <source>
        <strain evidence="8">R3-111a-1</strain>
    </source>
</reference>
<feature type="compositionally biased region" description="Basic and acidic residues" evidence="5">
    <location>
        <begin position="233"/>
        <end position="272"/>
    </location>
</feature>
<evidence type="ECO:0000313" key="8">
    <source>
        <dbReference type="EnsemblFungi" id="EJT68668"/>
    </source>
</evidence>
<dbReference type="InterPro" id="IPR056513">
    <property type="entry name" value="INO80F"/>
</dbReference>
<sequence length="337" mass="36770">MAPSSAATPALPPSVEEAYRRKCIQLKQRTAEVEEANEASRLRLARLNRQAEKMRIERAFLLEQLSKRISPNVEDSDGSPSPPPTPKEKPLRTKRGHRKMSANPSGDPAGAPGSTFISQTSGGGLGGGSPAASDALSHTNADSQSQRNAGANGKHPGPPRAPSTAFELYCRDVRPSLEADKAKEADDKAADKDKSDKKQKDKDTDDADADETIRDEPSDKGKDNAAAGIDEELERRWKDLPEADRDEFQARYEKEVAKYEKDKDAYEKKKEQQQQQSAGKDDDDDDDDAAAERAERAPSSSAVPIVKIERPADEPAAQDEDVEMANYDTEPDAGDKE</sequence>
<keyword evidence="9" id="KW-1185">Reference proteome</keyword>
<reference evidence="9" key="1">
    <citation type="submission" date="2010-07" db="EMBL/GenBank/DDBJ databases">
        <title>The genome sequence of Gaeumannomyces graminis var. tritici strain R3-111a-1.</title>
        <authorList>
            <consortium name="The Broad Institute Genome Sequencing Platform"/>
            <person name="Ma L.-J."/>
            <person name="Dead R."/>
            <person name="Young S."/>
            <person name="Zeng Q."/>
            <person name="Koehrsen M."/>
            <person name="Alvarado L."/>
            <person name="Berlin A."/>
            <person name="Chapman S.B."/>
            <person name="Chen Z."/>
            <person name="Freedman E."/>
            <person name="Gellesch M."/>
            <person name="Goldberg J."/>
            <person name="Griggs A."/>
            <person name="Gujja S."/>
            <person name="Heilman E.R."/>
            <person name="Heiman D."/>
            <person name="Hepburn T."/>
            <person name="Howarth C."/>
            <person name="Jen D."/>
            <person name="Larson L."/>
            <person name="Mehta T."/>
            <person name="Neiman D."/>
            <person name="Pearson M."/>
            <person name="Roberts A."/>
            <person name="Saif S."/>
            <person name="Shea T."/>
            <person name="Shenoy N."/>
            <person name="Sisk P."/>
            <person name="Stolte C."/>
            <person name="Sykes S."/>
            <person name="Walk T."/>
            <person name="White J."/>
            <person name="Yandava C."/>
            <person name="Haas B."/>
            <person name="Nusbaum C."/>
            <person name="Birren B."/>
        </authorList>
    </citation>
    <scope>NUCLEOTIDE SEQUENCE [LARGE SCALE GENOMIC DNA]</scope>
    <source>
        <strain evidence="9">R3-111a-1</strain>
    </source>
</reference>
<keyword evidence="3" id="KW-0238">DNA-binding</keyword>
<feature type="coiled-coil region" evidence="4">
    <location>
        <begin position="30"/>
        <end position="64"/>
    </location>
</feature>
<dbReference type="PROSITE" id="PS50118">
    <property type="entry name" value="HMG_BOX_2"/>
    <property type="match status" value="1"/>
</dbReference>